<dbReference type="EMBL" id="FRBH01000016">
    <property type="protein sequence ID" value="SHL72299.1"/>
    <property type="molecule type" value="Genomic_DNA"/>
</dbReference>
<proteinExistence type="predicted"/>
<protein>
    <recommendedName>
        <fullName evidence="3">Lipoprotein</fullName>
    </recommendedName>
</protein>
<evidence type="ECO:0008006" key="3">
    <source>
        <dbReference type="Google" id="ProtNLM"/>
    </source>
</evidence>
<evidence type="ECO:0000313" key="1">
    <source>
        <dbReference type="EMBL" id="SHL72299.1"/>
    </source>
</evidence>
<reference evidence="2" key="1">
    <citation type="submission" date="2016-11" db="EMBL/GenBank/DDBJ databases">
        <authorList>
            <person name="Varghese N."/>
            <person name="Submissions S."/>
        </authorList>
    </citation>
    <scope>NUCLEOTIDE SEQUENCE [LARGE SCALE GENOMIC DNA]</scope>
    <source>
        <strain evidence="2">DSM 27989</strain>
    </source>
</reference>
<sequence length="123" mass="14584">MKTKFLIITVVLTLFGCKNFLEDKVLMLKTIESSTYKIEWHTKSGITKVYPNYIDITNKIENKKYQIVDDLNILDVNLIGNDSLFIIYNKNDRLNEIRKTNEKLGLKIVPKNYYVYYTGKRMY</sequence>
<gene>
    <name evidence="1" type="ORF">SAMN05443634_11617</name>
</gene>
<dbReference type="Proteomes" id="UP000184120">
    <property type="component" value="Unassembled WGS sequence"/>
</dbReference>
<accession>A0A1M7CZE8</accession>
<dbReference type="RefSeq" id="WP_143147345.1">
    <property type="nucleotide sequence ID" value="NZ_FRBH01000016.1"/>
</dbReference>
<dbReference type="PROSITE" id="PS51257">
    <property type="entry name" value="PROKAR_LIPOPROTEIN"/>
    <property type="match status" value="1"/>
</dbReference>
<dbReference type="STRING" id="1434701.SAMN05443634_11617"/>
<organism evidence="1 2">
    <name type="scientific">Chishuiella changwenlii</name>
    <dbReference type="NCBI Taxonomy" id="1434701"/>
    <lineage>
        <taxon>Bacteria</taxon>
        <taxon>Pseudomonadati</taxon>
        <taxon>Bacteroidota</taxon>
        <taxon>Flavobacteriia</taxon>
        <taxon>Flavobacteriales</taxon>
        <taxon>Weeksellaceae</taxon>
        <taxon>Chishuiella</taxon>
    </lineage>
</organism>
<evidence type="ECO:0000313" key="2">
    <source>
        <dbReference type="Proteomes" id="UP000184120"/>
    </source>
</evidence>
<name>A0A1M7CZE8_9FLAO</name>
<dbReference type="AlphaFoldDB" id="A0A1M7CZE8"/>